<keyword evidence="2" id="KW-1185">Reference proteome</keyword>
<dbReference type="Proteomes" id="UP000789860">
    <property type="component" value="Unassembled WGS sequence"/>
</dbReference>
<organism evidence="1 2">
    <name type="scientific">Scutellospora calospora</name>
    <dbReference type="NCBI Taxonomy" id="85575"/>
    <lineage>
        <taxon>Eukaryota</taxon>
        <taxon>Fungi</taxon>
        <taxon>Fungi incertae sedis</taxon>
        <taxon>Mucoromycota</taxon>
        <taxon>Glomeromycotina</taxon>
        <taxon>Glomeromycetes</taxon>
        <taxon>Diversisporales</taxon>
        <taxon>Gigasporaceae</taxon>
        <taxon>Scutellospora</taxon>
    </lineage>
</organism>
<dbReference type="EMBL" id="CAJVPM010025607">
    <property type="protein sequence ID" value="CAG8658613.1"/>
    <property type="molecule type" value="Genomic_DNA"/>
</dbReference>
<name>A0ACA9NJ20_9GLOM</name>
<gene>
    <name evidence="1" type="ORF">SCALOS_LOCUS8946</name>
</gene>
<comment type="caution">
    <text evidence="1">The sequence shown here is derived from an EMBL/GenBank/DDBJ whole genome shotgun (WGS) entry which is preliminary data.</text>
</comment>
<accession>A0ACA9NJ20</accession>
<proteinExistence type="predicted"/>
<sequence length="87" mass="10286">MFRKVESHDPETEFVKKQTCEIVQVEKQFCEVDVQVERQFCEVGIQIGKQFCEVSVQISESIIQNLENYVYLLQEQLNKKISEIEDL</sequence>
<evidence type="ECO:0000313" key="1">
    <source>
        <dbReference type="EMBL" id="CAG8658613.1"/>
    </source>
</evidence>
<protein>
    <submittedName>
        <fullName evidence="1">8965_t:CDS:1</fullName>
    </submittedName>
</protein>
<evidence type="ECO:0000313" key="2">
    <source>
        <dbReference type="Proteomes" id="UP000789860"/>
    </source>
</evidence>
<reference evidence="1" key="1">
    <citation type="submission" date="2021-06" db="EMBL/GenBank/DDBJ databases">
        <authorList>
            <person name="Kallberg Y."/>
            <person name="Tangrot J."/>
            <person name="Rosling A."/>
        </authorList>
    </citation>
    <scope>NUCLEOTIDE SEQUENCE</scope>
    <source>
        <strain evidence="1">AU212A</strain>
    </source>
</reference>